<reference evidence="1" key="1">
    <citation type="journal article" date="2021" name="PeerJ">
        <title>Extensive microbial diversity within the chicken gut microbiome revealed by metagenomics and culture.</title>
        <authorList>
            <person name="Gilroy R."/>
            <person name="Ravi A."/>
            <person name="Getino M."/>
            <person name="Pursley I."/>
            <person name="Horton D.L."/>
            <person name="Alikhan N.F."/>
            <person name="Baker D."/>
            <person name="Gharbi K."/>
            <person name="Hall N."/>
            <person name="Watson M."/>
            <person name="Adriaenssens E.M."/>
            <person name="Foster-Nyarko E."/>
            <person name="Jarju S."/>
            <person name="Secka A."/>
            <person name="Antonio M."/>
            <person name="Oren A."/>
            <person name="Chaudhuri R.R."/>
            <person name="La Ragione R."/>
            <person name="Hildebrand F."/>
            <person name="Pallen M.J."/>
        </authorList>
    </citation>
    <scope>NUCLEOTIDE SEQUENCE</scope>
    <source>
        <strain evidence="1">ChiBcec8-13705</strain>
    </source>
</reference>
<proteinExistence type="predicted"/>
<protein>
    <submittedName>
        <fullName evidence="1">Uncharacterized protein</fullName>
    </submittedName>
</protein>
<sequence length="80" mass="9208">MAEQLYADGEQNREEMVACKGKYLEKIHKNPVQNGRPWCIMIKNLPACAAAEQILQILHKNTKKTKPFAKRRRAHAAQYS</sequence>
<dbReference type="EMBL" id="DWYG01000107">
    <property type="protein sequence ID" value="HJB42122.1"/>
    <property type="molecule type" value="Genomic_DNA"/>
</dbReference>
<accession>A0A9D2S337</accession>
<dbReference type="AlphaFoldDB" id="A0A9D2S337"/>
<gene>
    <name evidence="1" type="ORF">H9945_06450</name>
</gene>
<organism evidence="1 2">
    <name type="scientific">Candidatus Gemmiger avicola</name>
    <dbReference type="NCBI Taxonomy" id="2838605"/>
    <lineage>
        <taxon>Bacteria</taxon>
        <taxon>Bacillati</taxon>
        <taxon>Bacillota</taxon>
        <taxon>Clostridia</taxon>
        <taxon>Eubacteriales</taxon>
        <taxon>Gemmiger</taxon>
    </lineage>
</organism>
<dbReference type="Proteomes" id="UP000886803">
    <property type="component" value="Unassembled WGS sequence"/>
</dbReference>
<comment type="caution">
    <text evidence="1">The sequence shown here is derived from an EMBL/GenBank/DDBJ whole genome shotgun (WGS) entry which is preliminary data.</text>
</comment>
<evidence type="ECO:0000313" key="1">
    <source>
        <dbReference type="EMBL" id="HJB42122.1"/>
    </source>
</evidence>
<evidence type="ECO:0000313" key="2">
    <source>
        <dbReference type="Proteomes" id="UP000886803"/>
    </source>
</evidence>
<reference evidence="1" key="2">
    <citation type="submission" date="2021-04" db="EMBL/GenBank/DDBJ databases">
        <authorList>
            <person name="Gilroy R."/>
        </authorList>
    </citation>
    <scope>NUCLEOTIDE SEQUENCE</scope>
    <source>
        <strain evidence="1">ChiBcec8-13705</strain>
    </source>
</reference>
<name>A0A9D2S337_9FIRM</name>